<name>G9QPU0_9BACI</name>
<evidence type="ECO:0000313" key="9">
    <source>
        <dbReference type="EMBL" id="EHL73731.1"/>
    </source>
</evidence>
<dbReference type="Gene3D" id="2.40.50.140">
    <property type="entry name" value="Nucleic acid-binding proteins"/>
    <property type="match status" value="1"/>
</dbReference>
<dbReference type="PANTHER" id="PTHR33991">
    <property type="entry name" value="DNA REPAIR PROTEIN RECO"/>
    <property type="match status" value="1"/>
</dbReference>
<comment type="function">
    <text evidence="7">Involved in DNA repair and RecF pathway recombination.</text>
</comment>
<comment type="similarity">
    <text evidence="1 7">Belongs to the RecO family.</text>
</comment>
<evidence type="ECO:0000256" key="7">
    <source>
        <dbReference type="HAMAP-Rule" id="MF_00201"/>
    </source>
</evidence>
<dbReference type="GO" id="GO:0043590">
    <property type="term" value="C:bacterial nucleoid"/>
    <property type="evidence" value="ECO:0007669"/>
    <property type="project" value="TreeGrafter"/>
</dbReference>
<dbReference type="InterPro" id="IPR022572">
    <property type="entry name" value="DNA_rep/recomb_RecO_N"/>
</dbReference>
<evidence type="ECO:0000256" key="3">
    <source>
        <dbReference type="ARBA" id="ARBA00022763"/>
    </source>
</evidence>
<keyword evidence="3 7" id="KW-0227">DNA damage</keyword>
<comment type="caution">
    <text evidence="9">The sequence shown here is derived from an EMBL/GenBank/DDBJ whole genome shotgun (WGS) entry which is preliminary data.</text>
</comment>
<keyword evidence="4 7" id="KW-0233">DNA recombination</keyword>
<evidence type="ECO:0000313" key="10">
    <source>
        <dbReference type="Proteomes" id="UP000011747"/>
    </source>
</evidence>
<evidence type="ECO:0000256" key="2">
    <source>
        <dbReference type="ARBA" id="ARBA00021310"/>
    </source>
</evidence>
<dbReference type="RefSeq" id="WP_003355390.1">
    <property type="nucleotide sequence ID" value="NZ_JH414764.1"/>
</dbReference>
<feature type="domain" description="DNA replication/recombination mediator RecO N-terminal" evidence="8">
    <location>
        <begin position="1"/>
        <end position="78"/>
    </location>
</feature>
<organism evidence="9 10">
    <name type="scientific">Bacillus smithii 7_3_47FAA</name>
    <dbReference type="NCBI Taxonomy" id="665952"/>
    <lineage>
        <taxon>Bacteria</taxon>
        <taxon>Bacillati</taxon>
        <taxon>Bacillota</taxon>
        <taxon>Bacilli</taxon>
        <taxon>Bacillales</taxon>
        <taxon>Bacillaceae</taxon>
        <taxon>Bacillus</taxon>
    </lineage>
</organism>
<dbReference type="Pfam" id="PF02565">
    <property type="entry name" value="RecO_C"/>
    <property type="match status" value="1"/>
</dbReference>
<dbReference type="HAMAP" id="MF_00201">
    <property type="entry name" value="RecO"/>
    <property type="match status" value="1"/>
</dbReference>
<dbReference type="InterPro" id="IPR042242">
    <property type="entry name" value="RecO_C"/>
</dbReference>
<evidence type="ECO:0000256" key="4">
    <source>
        <dbReference type="ARBA" id="ARBA00023172"/>
    </source>
</evidence>
<dbReference type="AlphaFoldDB" id="G9QPU0"/>
<evidence type="ECO:0000259" key="8">
    <source>
        <dbReference type="Pfam" id="PF11967"/>
    </source>
</evidence>
<dbReference type="SUPFAM" id="SSF57863">
    <property type="entry name" value="ArfGap/RecO-like zinc finger"/>
    <property type="match status" value="1"/>
</dbReference>
<dbReference type="PANTHER" id="PTHR33991:SF1">
    <property type="entry name" value="DNA REPAIR PROTEIN RECO"/>
    <property type="match status" value="1"/>
</dbReference>
<accession>G9QPU0</accession>
<proteinExistence type="inferred from homology"/>
<dbReference type="SUPFAM" id="SSF50249">
    <property type="entry name" value="Nucleic acid-binding proteins"/>
    <property type="match status" value="1"/>
</dbReference>
<sequence>MFQKCEGIVIRSTPYGESNKIITLFTREFGKMALMARGARKPNSRLSAITQLLFCGQFLFQQSRGLGTLQQGESIHSFKEIREDLFKTAYSSYLAELLDKGTEESKVNPYLYELFYQTLDYIDEGYDATILTNIFEMKMLQVIGLRPELNQCVNCGSKEGRFAFSIRENGLLCHRCFELDPYLLPVSQATVKLLRLFYYIDLRRLGSISVKPQTKKELRTVLSMYYDEYSGLFLKSRKFLEEIEKMQSMLGPSSKEGD</sequence>
<dbReference type="Pfam" id="PF11967">
    <property type="entry name" value="RecO_N"/>
    <property type="match status" value="1"/>
</dbReference>
<dbReference type="Proteomes" id="UP000011747">
    <property type="component" value="Unassembled WGS sequence"/>
</dbReference>
<protein>
    <recommendedName>
        <fullName evidence="2 7">DNA repair protein RecO</fullName>
    </recommendedName>
    <alternativeName>
        <fullName evidence="6 7">Recombination protein O</fullName>
    </alternativeName>
</protein>
<keyword evidence="5 7" id="KW-0234">DNA repair</keyword>
<gene>
    <name evidence="7" type="primary">recO</name>
    <name evidence="9" type="ORF">HMPREF1015_00307</name>
</gene>
<evidence type="ECO:0000256" key="1">
    <source>
        <dbReference type="ARBA" id="ARBA00007452"/>
    </source>
</evidence>
<dbReference type="GO" id="GO:0006310">
    <property type="term" value="P:DNA recombination"/>
    <property type="evidence" value="ECO:0007669"/>
    <property type="project" value="UniProtKB-UniRule"/>
</dbReference>
<dbReference type="InterPro" id="IPR037278">
    <property type="entry name" value="ARFGAP/RecO"/>
</dbReference>
<dbReference type="Gene3D" id="1.20.1440.120">
    <property type="entry name" value="Recombination protein O, C-terminal domain"/>
    <property type="match status" value="1"/>
</dbReference>
<evidence type="ECO:0000256" key="6">
    <source>
        <dbReference type="ARBA" id="ARBA00033409"/>
    </source>
</evidence>
<dbReference type="GO" id="GO:0006302">
    <property type="term" value="P:double-strand break repair"/>
    <property type="evidence" value="ECO:0007669"/>
    <property type="project" value="TreeGrafter"/>
</dbReference>
<keyword evidence="10" id="KW-1185">Reference proteome</keyword>
<dbReference type="InterPro" id="IPR012340">
    <property type="entry name" value="NA-bd_OB-fold"/>
</dbReference>
<dbReference type="InterPro" id="IPR003717">
    <property type="entry name" value="RecO"/>
</dbReference>
<evidence type="ECO:0000256" key="5">
    <source>
        <dbReference type="ARBA" id="ARBA00023204"/>
    </source>
</evidence>
<dbReference type="NCBIfam" id="TIGR00613">
    <property type="entry name" value="reco"/>
    <property type="match status" value="1"/>
</dbReference>
<dbReference type="HOGENOM" id="CLU_066632_4_0_9"/>
<reference evidence="9 10" key="1">
    <citation type="submission" date="2011-09" db="EMBL/GenBank/DDBJ databases">
        <title>The Genome Sequence of Bacillus smithii 7_3_47FAA.</title>
        <authorList>
            <consortium name="The Broad Institute Genome Sequencing Platform"/>
            <person name="Earl A."/>
            <person name="Ward D."/>
            <person name="Feldgarden M."/>
            <person name="Gevers D."/>
            <person name="Daigneault M."/>
            <person name="Strauss J."/>
            <person name="Allen-Vercoe E."/>
            <person name="Young S.K."/>
            <person name="Zeng Q."/>
            <person name="Gargeya S."/>
            <person name="Fitzgerald M."/>
            <person name="Haas B."/>
            <person name="Abouelleil A."/>
            <person name="Alvarado L."/>
            <person name="Arachchi H.M."/>
            <person name="Berlin A."/>
            <person name="Brown A."/>
            <person name="Chapman S.B."/>
            <person name="Chen Z."/>
            <person name="Dunbar C."/>
            <person name="Freedman E."/>
            <person name="Gearin G."/>
            <person name="Goldberg J."/>
            <person name="Griggs A."/>
            <person name="Gujja S."/>
            <person name="Heiman D."/>
            <person name="Howarth C."/>
            <person name="Larson L."/>
            <person name="Lui A."/>
            <person name="MacDonald P.J.P."/>
            <person name="Montmayeur A."/>
            <person name="Murphy C."/>
            <person name="Neiman D."/>
            <person name="Pearson M."/>
            <person name="Priest M."/>
            <person name="Roberts A."/>
            <person name="Saif S."/>
            <person name="Shea T."/>
            <person name="Shenoy N."/>
            <person name="Sisk P."/>
            <person name="Stolte C."/>
            <person name="Sykes S."/>
            <person name="Wortman J."/>
            <person name="Nusbaum C."/>
            <person name="Birren B."/>
        </authorList>
    </citation>
    <scope>NUCLEOTIDE SEQUENCE [LARGE SCALE GENOMIC DNA]</scope>
    <source>
        <strain evidence="9 10">7_3_47FAA</strain>
    </source>
</reference>
<dbReference type="EMBL" id="ACWF01000156">
    <property type="protein sequence ID" value="EHL73731.1"/>
    <property type="molecule type" value="Genomic_DNA"/>
</dbReference>
<dbReference type="PATRIC" id="fig|665952.3.peg.3202"/>